<dbReference type="SUPFAM" id="SSF81606">
    <property type="entry name" value="PP2C-like"/>
    <property type="match status" value="1"/>
</dbReference>
<keyword evidence="3" id="KW-1185">Reference proteome</keyword>
<sequence length="201" mass="22809">MIDRKDHMEVATFQKPKKGNYYSGDRFFYLENKNYFIGALADGLGSGEMAKASADVAMDVIQENHHQSLEVIFDKCNEALIGTELRGCVLSIIKLDFTTNTYCYASVGNIGVITLFNDGKKHRSIPVSGYLSGIKRKVKVHEHPLKENTVFFLFSDGVNERTLTKDFYSHQSMQLTVDWYENQLGDYMDDDTTLVAMKYLG</sequence>
<dbReference type="Pfam" id="PF07228">
    <property type="entry name" value="SpoIIE"/>
    <property type="match status" value="1"/>
</dbReference>
<dbReference type="PANTHER" id="PTHR35801">
    <property type="entry name" value="PHOSPHOSERINE PHOSPHATASE RSBX"/>
    <property type="match status" value="1"/>
</dbReference>
<dbReference type="AlphaFoldDB" id="A0A2I0QRP2"/>
<dbReference type="InterPro" id="IPR036457">
    <property type="entry name" value="PPM-type-like_dom_sf"/>
</dbReference>
<proteinExistence type="predicted"/>
<dbReference type="InterPro" id="IPR001932">
    <property type="entry name" value="PPM-type_phosphatase-like_dom"/>
</dbReference>
<dbReference type="InterPro" id="IPR039248">
    <property type="entry name" value="Ptase_RsbX"/>
</dbReference>
<organism evidence="2 3">
    <name type="scientific">Halalkalibacillus sediminis</name>
    <dbReference type="NCBI Taxonomy" id="2018042"/>
    <lineage>
        <taxon>Bacteria</taxon>
        <taxon>Bacillati</taxon>
        <taxon>Bacillota</taxon>
        <taxon>Bacilli</taxon>
        <taxon>Bacillales</taxon>
        <taxon>Bacillaceae</taxon>
        <taxon>Halalkalibacillus</taxon>
    </lineage>
</organism>
<evidence type="ECO:0000259" key="1">
    <source>
        <dbReference type="SMART" id="SM00331"/>
    </source>
</evidence>
<evidence type="ECO:0000313" key="2">
    <source>
        <dbReference type="EMBL" id="PKR77002.1"/>
    </source>
</evidence>
<name>A0A2I0QRP2_9BACI</name>
<dbReference type="SMART" id="SM00331">
    <property type="entry name" value="PP2C_SIG"/>
    <property type="match status" value="1"/>
</dbReference>
<dbReference type="RefSeq" id="WP_101331805.1">
    <property type="nucleotide sequence ID" value="NZ_PJNH01000003.1"/>
</dbReference>
<reference evidence="2 3" key="1">
    <citation type="submission" date="2017-06" db="EMBL/GenBank/DDBJ databases">
        <title>the draft geome sequence of Illustriluteabacillus marina B3227.</title>
        <authorList>
            <person name="He R.-H."/>
            <person name="Du Z.-J."/>
        </authorList>
    </citation>
    <scope>NUCLEOTIDE SEQUENCE [LARGE SCALE GENOMIC DNA]</scope>
    <source>
        <strain evidence="2 3">B3227</strain>
    </source>
</reference>
<protein>
    <submittedName>
        <fullName evidence="2">Indirect negative regulator of sigma-B activity</fullName>
    </submittedName>
</protein>
<evidence type="ECO:0000313" key="3">
    <source>
        <dbReference type="Proteomes" id="UP000243524"/>
    </source>
</evidence>
<dbReference type="EMBL" id="PJNH01000003">
    <property type="protein sequence ID" value="PKR77002.1"/>
    <property type="molecule type" value="Genomic_DNA"/>
</dbReference>
<dbReference type="Proteomes" id="UP000243524">
    <property type="component" value="Unassembled WGS sequence"/>
</dbReference>
<accession>A0A2I0QRP2</accession>
<dbReference type="Gene3D" id="3.60.40.10">
    <property type="entry name" value="PPM-type phosphatase domain"/>
    <property type="match status" value="1"/>
</dbReference>
<feature type="domain" description="PPM-type phosphatase" evidence="1">
    <location>
        <begin position="7"/>
        <end position="199"/>
    </location>
</feature>
<dbReference type="OrthoDB" id="1090916at2"/>
<dbReference type="PANTHER" id="PTHR35801:SF1">
    <property type="entry name" value="PHOSPHOSERINE PHOSPHATASE RSBX"/>
    <property type="match status" value="1"/>
</dbReference>
<comment type="caution">
    <text evidence="2">The sequence shown here is derived from an EMBL/GenBank/DDBJ whole genome shotgun (WGS) entry which is preliminary data.</text>
</comment>
<gene>
    <name evidence="2" type="ORF">CEY16_09645</name>
</gene>